<dbReference type="Gene3D" id="3.40.30.10">
    <property type="entry name" value="Glutaredoxin"/>
    <property type="match status" value="1"/>
</dbReference>
<dbReference type="Proteomes" id="UP000005744">
    <property type="component" value="Unassembled WGS sequence"/>
</dbReference>
<dbReference type="SUPFAM" id="SSF52833">
    <property type="entry name" value="Thioredoxin-like"/>
    <property type="match status" value="1"/>
</dbReference>
<sequence length="714" mass="78529">MKIGVFGLFLLLFFTPVGFANPVQGAHIEVALISEVTTVKAGEPFTVALRLQPETHWHTYWRNAGDSGMPPRVQWQTPEGVKIGEFQWAYPERVPFAHLMNFGYSGESFLLAQVTTPADYALSELHLQANARWLVCEKVCIPGEAVLNLTLPVTHEPAVIDKKWQSAFAKTRAQLPIVVDWQAQFQFVDNHLVLKIQNDSLNPTIQSLAFFPIEKDLIHNAAPQAFVQEANILFLRIPQHAFFKTAPAVLTGVLVITRAGKTDSYEITAKPDSVLLPATFLQAQRIGQVADNSATINVTTEVTSFFNLLLMLGFAILGGIILNLMPCVFPILALKAVSLAESQGLSVERQRWHGVIYTVGVGCSFLLIAGLLLGLRMGGASIGWGFQLQSPLFVAILTYLFFAMALSLSGVVSFGTRLMGIGDSLATQQGYRGSFFTGMLAVIVASPCSAPFMGTAIGFALLQPTGIALLVFLALGMGMALPFLLLTLFPQWARFLPRAGAWMNTFKQFMAFPLYLTVVWLLWILGRQTNVNGMAIVLIGLVLLAFALWVWGHNPHVRPYWQWLHRSLSLCAMGLAIALLNSSLLTPMTTATAIRVDSAEQRLISAYSAEKLAQLRTEGKAVFVNLTADWCITCLVNEQVALETPVVQQAFIDKKIHYLKGDWTNVNPEITALLTQFKRSGVPLYLYYAVNASEPVVLPQLLTPTLILDVLNTP</sequence>
<feature type="transmembrane region" description="Helical" evidence="6">
    <location>
        <begin position="509"/>
        <end position="525"/>
    </location>
</feature>
<feature type="transmembrane region" description="Helical" evidence="6">
    <location>
        <begin position="305"/>
        <end position="334"/>
    </location>
</feature>
<keyword evidence="7" id="KW-0732">Signal</keyword>
<dbReference type="PANTHER" id="PTHR32234:SF3">
    <property type="entry name" value="SUPPRESSION OF COPPER SENSITIVITY PROTEIN"/>
    <property type="match status" value="1"/>
</dbReference>
<keyword evidence="11" id="KW-1185">Reference proteome</keyword>
<keyword evidence="2 6" id="KW-0812">Transmembrane</keyword>
<dbReference type="AlphaFoldDB" id="I3CF44"/>
<dbReference type="eggNOG" id="COG4233">
    <property type="taxonomic scope" value="Bacteria"/>
</dbReference>
<feature type="transmembrane region" description="Helical" evidence="6">
    <location>
        <begin position="531"/>
        <end position="551"/>
    </location>
</feature>
<accession>I3CF44</accession>
<keyword evidence="4 6" id="KW-1133">Transmembrane helix</keyword>
<evidence type="ECO:0000256" key="2">
    <source>
        <dbReference type="ARBA" id="ARBA00022692"/>
    </source>
</evidence>
<dbReference type="Pfam" id="PF13899">
    <property type="entry name" value="Thioredoxin_7"/>
    <property type="match status" value="1"/>
</dbReference>
<dbReference type="GO" id="GO:0015035">
    <property type="term" value="F:protein-disulfide reductase activity"/>
    <property type="evidence" value="ECO:0007669"/>
    <property type="project" value="TreeGrafter"/>
</dbReference>
<dbReference type="HOGENOM" id="CLU_014657_1_0_6"/>
<reference evidence="10 11" key="1">
    <citation type="submission" date="2011-11" db="EMBL/GenBank/DDBJ databases">
        <title>Improved High-Quality Draft sequence of Beggiatoa alba B18lD.</title>
        <authorList>
            <consortium name="US DOE Joint Genome Institute"/>
            <person name="Lucas S."/>
            <person name="Han J."/>
            <person name="Lapidus A."/>
            <person name="Cheng J.-F."/>
            <person name="Goodwin L."/>
            <person name="Pitluck S."/>
            <person name="Peters L."/>
            <person name="Mikhailova N."/>
            <person name="Held B."/>
            <person name="Detter J.C."/>
            <person name="Han C."/>
            <person name="Tapia R."/>
            <person name="Land M."/>
            <person name="Hauser L."/>
            <person name="Kyrpides N."/>
            <person name="Ivanova N."/>
            <person name="Pagani I."/>
            <person name="Samuel K."/>
            <person name="Teske A."/>
            <person name="Mueller J."/>
            <person name="Woyke T."/>
        </authorList>
    </citation>
    <scope>NUCLEOTIDE SEQUENCE [LARGE SCALE GENOMIC DNA]</scope>
    <source>
        <strain evidence="10 11">B18LD</strain>
    </source>
</reference>
<dbReference type="GO" id="GO:0045454">
    <property type="term" value="P:cell redox homeostasis"/>
    <property type="evidence" value="ECO:0007669"/>
    <property type="project" value="TreeGrafter"/>
</dbReference>
<evidence type="ECO:0000256" key="3">
    <source>
        <dbReference type="ARBA" id="ARBA00022748"/>
    </source>
</evidence>
<evidence type="ECO:0000256" key="5">
    <source>
        <dbReference type="ARBA" id="ARBA00023136"/>
    </source>
</evidence>
<dbReference type="InterPro" id="IPR003834">
    <property type="entry name" value="Cyt_c_assmbl_TM_dom"/>
</dbReference>
<evidence type="ECO:0000256" key="6">
    <source>
        <dbReference type="SAM" id="Phobius"/>
    </source>
</evidence>
<dbReference type="Pfam" id="PF02683">
    <property type="entry name" value="DsbD_TM"/>
    <property type="match status" value="1"/>
</dbReference>
<feature type="signal peptide" evidence="7">
    <location>
        <begin position="1"/>
        <end position="20"/>
    </location>
</feature>
<dbReference type="EMBL" id="JH600070">
    <property type="protein sequence ID" value="EIJ42237.1"/>
    <property type="molecule type" value="Genomic_DNA"/>
</dbReference>
<evidence type="ECO:0000259" key="8">
    <source>
        <dbReference type="Pfam" id="PF02683"/>
    </source>
</evidence>
<name>I3CF44_9GAMM</name>
<feature type="transmembrane region" description="Helical" evidence="6">
    <location>
        <begin position="393"/>
        <end position="414"/>
    </location>
</feature>
<keyword evidence="5 6" id="KW-0472">Membrane</keyword>
<protein>
    <submittedName>
        <fullName evidence="10">Thiol:disulfide interchange protein</fullName>
    </submittedName>
</protein>
<evidence type="ECO:0000256" key="7">
    <source>
        <dbReference type="SAM" id="SignalP"/>
    </source>
</evidence>
<dbReference type="GO" id="GO:0017004">
    <property type="term" value="P:cytochrome complex assembly"/>
    <property type="evidence" value="ECO:0007669"/>
    <property type="project" value="UniProtKB-KW"/>
</dbReference>
<keyword evidence="3" id="KW-0201">Cytochrome c-type biogenesis</keyword>
<evidence type="ECO:0000256" key="4">
    <source>
        <dbReference type="ARBA" id="ARBA00022989"/>
    </source>
</evidence>
<feature type="chain" id="PRO_5003669158" evidence="7">
    <location>
        <begin position="21"/>
        <end position="714"/>
    </location>
</feature>
<dbReference type="InterPro" id="IPR028250">
    <property type="entry name" value="DsbDN"/>
</dbReference>
<dbReference type="GO" id="GO:0016020">
    <property type="term" value="C:membrane"/>
    <property type="evidence" value="ECO:0007669"/>
    <property type="project" value="UniProtKB-SubCell"/>
</dbReference>
<feature type="domain" description="Thiol:disulfide interchange protein DsbD N-terminal" evidence="9">
    <location>
        <begin position="39"/>
        <end position="148"/>
    </location>
</feature>
<dbReference type="InterPro" id="IPR036249">
    <property type="entry name" value="Thioredoxin-like_sf"/>
</dbReference>
<feature type="transmembrane region" description="Helical" evidence="6">
    <location>
        <begin position="563"/>
        <end position="585"/>
    </location>
</feature>
<evidence type="ECO:0000256" key="1">
    <source>
        <dbReference type="ARBA" id="ARBA00004141"/>
    </source>
</evidence>
<feature type="transmembrane region" description="Helical" evidence="6">
    <location>
        <begin position="355"/>
        <end position="373"/>
    </location>
</feature>
<dbReference type="STRING" id="395493.BegalDRAFT_1342"/>
<feature type="domain" description="Cytochrome C biogenesis protein transmembrane" evidence="8">
    <location>
        <begin position="309"/>
        <end position="522"/>
    </location>
</feature>
<evidence type="ECO:0000313" key="11">
    <source>
        <dbReference type="Proteomes" id="UP000005744"/>
    </source>
</evidence>
<feature type="transmembrane region" description="Helical" evidence="6">
    <location>
        <begin position="467"/>
        <end position="489"/>
    </location>
</feature>
<comment type="subcellular location">
    <subcellularLocation>
        <location evidence="1">Membrane</location>
        <topology evidence="1">Multi-pass membrane protein</topology>
    </subcellularLocation>
</comment>
<dbReference type="CDD" id="cd02953">
    <property type="entry name" value="DsbDgamma"/>
    <property type="match status" value="1"/>
</dbReference>
<dbReference type="eggNOG" id="COG4232">
    <property type="taxonomic scope" value="Bacteria"/>
</dbReference>
<evidence type="ECO:0000259" key="9">
    <source>
        <dbReference type="Pfam" id="PF11412"/>
    </source>
</evidence>
<dbReference type="InterPro" id="IPR035671">
    <property type="entry name" value="DsbD_gamma"/>
</dbReference>
<proteinExistence type="predicted"/>
<dbReference type="Pfam" id="PF11412">
    <property type="entry name" value="DsbD_N"/>
    <property type="match status" value="1"/>
</dbReference>
<gene>
    <name evidence="10" type="ORF">BegalDRAFT_1342</name>
</gene>
<dbReference type="PANTHER" id="PTHR32234">
    <property type="entry name" value="THIOL:DISULFIDE INTERCHANGE PROTEIN DSBD"/>
    <property type="match status" value="1"/>
</dbReference>
<organism evidence="10 11">
    <name type="scientific">Beggiatoa alba B18LD</name>
    <dbReference type="NCBI Taxonomy" id="395493"/>
    <lineage>
        <taxon>Bacteria</taxon>
        <taxon>Pseudomonadati</taxon>
        <taxon>Pseudomonadota</taxon>
        <taxon>Gammaproteobacteria</taxon>
        <taxon>Thiotrichales</taxon>
        <taxon>Thiotrichaceae</taxon>
        <taxon>Beggiatoa</taxon>
    </lineage>
</organism>
<feature type="transmembrane region" description="Helical" evidence="6">
    <location>
        <begin position="435"/>
        <end position="461"/>
    </location>
</feature>
<evidence type="ECO:0000313" key="10">
    <source>
        <dbReference type="EMBL" id="EIJ42237.1"/>
    </source>
</evidence>
<dbReference type="RefSeq" id="WP_002684996.1">
    <property type="nucleotide sequence ID" value="NZ_JH600070.1"/>
</dbReference>